<feature type="compositionally biased region" description="Polar residues" evidence="1">
    <location>
        <begin position="55"/>
        <end position="66"/>
    </location>
</feature>
<dbReference type="HOGENOM" id="CLU_1343615_0_0_1"/>
<feature type="compositionally biased region" description="Low complexity" evidence="1">
    <location>
        <begin position="19"/>
        <end position="39"/>
    </location>
</feature>
<accession>A0A0C3H8Q0</accession>
<dbReference type="EMBL" id="KN832872">
    <property type="protein sequence ID" value="KIN04591.1"/>
    <property type="molecule type" value="Genomic_DNA"/>
</dbReference>
<reference evidence="3" key="2">
    <citation type="submission" date="2015-01" db="EMBL/GenBank/DDBJ databases">
        <title>Evolutionary Origins and Diversification of the Mycorrhizal Mutualists.</title>
        <authorList>
            <consortium name="DOE Joint Genome Institute"/>
            <consortium name="Mycorrhizal Genomics Consortium"/>
            <person name="Kohler A."/>
            <person name="Kuo A."/>
            <person name="Nagy L.G."/>
            <person name="Floudas D."/>
            <person name="Copeland A."/>
            <person name="Barry K.W."/>
            <person name="Cichocki N."/>
            <person name="Veneault-Fourrey C."/>
            <person name="LaButti K."/>
            <person name="Lindquist E.A."/>
            <person name="Lipzen A."/>
            <person name="Lundell T."/>
            <person name="Morin E."/>
            <person name="Murat C."/>
            <person name="Riley R."/>
            <person name="Ohm R."/>
            <person name="Sun H."/>
            <person name="Tunlid A."/>
            <person name="Henrissat B."/>
            <person name="Grigoriev I.V."/>
            <person name="Hibbett D.S."/>
            <person name="Martin F."/>
        </authorList>
    </citation>
    <scope>NUCLEOTIDE SEQUENCE [LARGE SCALE GENOMIC DNA]</scope>
    <source>
        <strain evidence="3">Zn</strain>
    </source>
</reference>
<dbReference type="InParanoid" id="A0A0C3H8Q0"/>
<evidence type="ECO:0000313" key="3">
    <source>
        <dbReference type="Proteomes" id="UP000054321"/>
    </source>
</evidence>
<dbReference type="Proteomes" id="UP000054321">
    <property type="component" value="Unassembled WGS sequence"/>
</dbReference>
<evidence type="ECO:0000256" key="1">
    <source>
        <dbReference type="SAM" id="MobiDB-lite"/>
    </source>
</evidence>
<organism evidence="2 3">
    <name type="scientific">Oidiodendron maius (strain Zn)</name>
    <dbReference type="NCBI Taxonomy" id="913774"/>
    <lineage>
        <taxon>Eukaryota</taxon>
        <taxon>Fungi</taxon>
        <taxon>Dikarya</taxon>
        <taxon>Ascomycota</taxon>
        <taxon>Pezizomycotina</taxon>
        <taxon>Leotiomycetes</taxon>
        <taxon>Leotiomycetes incertae sedis</taxon>
        <taxon>Myxotrichaceae</taxon>
        <taxon>Oidiodendron</taxon>
    </lineage>
</organism>
<keyword evidence="3" id="KW-1185">Reference proteome</keyword>
<protein>
    <submittedName>
        <fullName evidence="2">Uncharacterized protein</fullName>
    </submittedName>
</protein>
<evidence type="ECO:0000313" key="2">
    <source>
        <dbReference type="EMBL" id="KIN04591.1"/>
    </source>
</evidence>
<gene>
    <name evidence="2" type="ORF">OIDMADRAFT_142455</name>
</gene>
<feature type="region of interest" description="Disordered" evidence="1">
    <location>
        <begin position="19"/>
        <end position="66"/>
    </location>
</feature>
<name>A0A0C3H8Q0_OIDMZ</name>
<dbReference type="AlphaFoldDB" id="A0A0C3H8Q0"/>
<sequence length="204" mass="22715">MADCYTSIKTGFPNSLPSLTSLHSSSTSSPPGITVTPGSATKCIVSPRTSRSKVTKNSPTGHVSPTRASTLFHNAKLEMATVKIEELRQSKLKFLAIISDLQDENIKVKDSANSALDDKDKEIKILMSNAWLDELALQQRDDEIAALRRCLDVQSEDDIDDKTKSLREEAQRLNLAIINLGRVKKELMEEIHALEYQKEKLEFS</sequence>
<proteinExistence type="predicted"/>
<reference evidence="2 3" key="1">
    <citation type="submission" date="2014-04" db="EMBL/GenBank/DDBJ databases">
        <authorList>
            <consortium name="DOE Joint Genome Institute"/>
            <person name="Kuo A."/>
            <person name="Martino E."/>
            <person name="Perotto S."/>
            <person name="Kohler A."/>
            <person name="Nagy L.G."/>
            <person name="Floudas D."/>
            <person name="Copeland A."/>
            <person name="Barry K.W."/>
            <person name="Cichocki N."/>
            <person name="Veneault-Fourrey C."/>
            <person name="LaButti K."/>
            <person name="Lindquist E.A."/>
            <person name="Lipzen A."/>
            <person name="Lundell T."/>
            <person name="Morin E."/>
            <person name="Murat C."/>
            <person name="Sun H."/>
            <person name="Tunlid A."/>
            <person name="Henrissat B."/>
            <person name="Grigoriev I.V."/>
            <person name="Hibbett D.S."/>
            <person name="Martin F."/>
            <person name="Nordberg H.P."/>
            <person name="Cantor M.N."/>
            <person name="Hua S.X."/>
        </authorList>
    </citation>
    <scope>NUCLEOTIDE SEQUENCE [LARGE SCALE GENOMIC DNA]</scope>
    <source>
        <strain evidence="2 3">Zn</strain>
    </source>
</reference>